<dbReference type="Gene3D" id="1.10.443.10">
    <property type="entry name" value="Intergrase catalytic core"/>
    <property type="match status" value="1"/>
</dbReference>
<dbReference type="PROSITE" id="PS51898">
    <property type="entry name" value="TYR_RECOMBINASE"/>
    <property type="match status" value="1"/>
</dbReference>
<organism evidence="6 7">
    <name type="scientific">Marinomonas ostreistagni</name>
    <dbReference type="NCBI Taxonomy" id="359209"/>
    <lineage>
        <taxon>Bacteria</taxon>
        <taxon>Pseudomonadati</taxon>
        <taxon>Pseudomonadota</taxon>
        <taxon>Gammaproteobacteria</taxon>
        <taxon>Oceanospirillales</taxon>
        <taxon>Oceanospirillaceae</taxon>
        <taxon>Marinomonas</taxon>
    </lineage>
</organism>
<sequence length="328" mass="37084">MLGKWPALKAADLFKRLSAIRSELMAGERSTVKVEQITDVQGLLLWFADHIEADKSFSDGYVASAQSCIYNHLMGPLGDVAIKSLSKTDFYKRVYMPKQETLAVSTLHKVWGVLKRACSLAGKLGLIARDPLMGVGWRDFTQDKEVARSGRLKPYQLPELAQCIQDSQFWRRLFFMMQLCHATRILETSLVEWSHISLDDAVWYIPAANTKTGVEHKVPIAPAVVELLREAKAKRRGKFVFSQSGDKPTHTSTIAGWYRKLSAEMGVKFTSHDMRKLARDYWQESGVDSRVAEMLLNHAQSDLEGRYQSRYAWPEMIKAVGGISELVN</sequence>
<dbReference type="Pfam" id="PF00589">
    <property type="entry name" value="Phage_integrase"/>
    <property type="match status" value="1"/>
</dbReference>
<evidence type="ECO:0000256" key="3">
    <source>
        <dbReference type="ARBA" id="ARBA00023125"/>
    </source>
</evidence>
<feature type="domain" description="Tyr recombinase" evidence="5">
    <location>
        <begin position="147"/>
        <end position="321"/>
    </location>
</feature>
<evidence type="ECO:0000256" key="4">
    <source>
        <dbReference type="ARBA" id="ARBA00023172"/>
    </source>
</evidence>
<dbReference type="InterPro" id="IPR050808">
    <property type="entry name" value="Phage_Integrase"/>
</dbReference>
<gene>
    <name evidence="6" type="ORF">JHD44_08715</name>
</gene>
<dbReference type="PANTHER" id="PTHR30629">
    <property type="entry name" value="PROPHAGE INTEGRASE"/>
    <property type="match status" value="1"/>
</dbReference>
<accession>A0ABS0ZCT8</accession>
<reference evidence="6 7" key="1">
    <citation type="submission" date="2020-12" db="EMBL/GenBank/DDBJ databases">
        <title>Comparative genome analysis of fungal antagonists Marinomonas ostreistagni 398 and M. spartinae 468.</title>
        <authorList>
            <person name="Fields J.L."/>
            <person name="Mavrodi O.V."/>
            <person name="Biber P.D."/>
            <person name="Indest K.J."/>
            <person name="Mavrodi D.V."/>
        </authorList>
    </citation>
    <scope>NUCLEOTIDE SEQUENCE [LARGE SCALE GENOMIC DNA]</scope>
    <source>
        <strain evidence="6 7">USM7</strain>
    </source>
</reference>
<dbReference type="InterPro" id="IPR011010">
    <property type="entry name" value="DNA_brk_join_enz"/>
</dbReference>
<dbReference type="RefSeq" id="WP_199462374.1">
    <property type="nucleotide sequence ID" value="NZ_JAEMUH010000007.1"/>
</dbReference>
<comment type="similarity">
    <text evidence="1">Belongs to the 'phage' integrase family.</text>
</comment>
<dbReference type="InterPro" id="IPR010998">
    <property type="entry name" value="Integrase_recombinase_N"/>
</dbReference>
<dbReference type="InterPro" id="IPR002104">
    <property type="entry name" value="Integrase_catalytic"/>
</dbReference>
<dbReference type="SUPFAM" id="SSF56349">
    <property type="entry name" value="DNA breaking-rejoining enzymes"/>
    <property type="match status" value="1"/>
</dbReference>
<dbReference type="EMBL" id="JAEMUH010000007">
    <property type="protein sequence ID" value="MBJ7550761.1"/>
    <property type="molecule type" value="Genomic_DNA"/>
</dbReference>
<evidence type="ECO:0000256" key="2">
    <source>
        <dbReference type="ARBA" id="ARBA00022908"/>
    </source>
</evidence>
<dbReference type="Gene3D" id="1.10.150.130">
    <property type="match status" value="1"/>
</dbReference>
<proteinExistence type="inferred from homology"/>
<evidence type="ECO:0000256" key="1">
    <source>
        <dbReference type="ARBA" id="ARBA00008857"/>
    </source>
</evidence>
<keyword evidence="2" id="KW-0229">DNA integration</keyword>
<comment type="caution">
    <text evidence="6">The sequence shown here is derived from an EMBL/GenBank/DDBJ whole genome shotgun (WGS) entry which is preliminary data.</text>
</comment>
<keyword evidence="7" id="KW-1185">Reference proteome</keyword>
<dbReference type="PANTHER" id="PTHR30629:SF6">
    <property type="entry name" value="PROPHAGE INTEGRASE INTA-RELATED"/>
    <property type="match status" value="1"/>
</dbReference>
<protein>
    <submittedName>
        <fullName evidence="6">Site-specific integrase</fullName>
    </submittedName>
</protein>
<evidence type="ECO:0000313" key="7">
    <source>
        <dbReference type="Proteomes" id="UP000598488"/>
    </source>
</evidence>
<keyword evidence="4" id="KW-0233">DNA recombination</keyword>
<dbReference type="InterPro" id="IPR013762">
    <property type="entry name" value="Integrase-like_cat_sf"/>
</dbReference>
<evidence type="ECO:0000313" key="6">
    <source>
        <dbReference type="EMBL" id="MBJ7550761.1"/>
    </source>
</evidence>
<keyword evidence="3" id="KW-0238">DNA-binding</keyword>
<name>A0ABS0ZCT8_9GAMM</name>
<evidence type="ECO:0000259" key="5">
    <source>
        <dbReference type="PROSITE" id="PS51898"/>
    </source>
</evidence>
<dbReference type="CDD" id="cd00801">
    <property type="entry name" value="INT_P4_C"/>
    <property type="match status" value="1"/>
</dbReference>
<dbReference type="Proteomes" id="UP000598488">
    <property type="component" value="Unassembled WGS sequence"/>
</dbReference>